<evidence type="ECO:0000259" key="16">
    <source>
        <dbReference type="Pfam" id="PF00365"/>
    </source>
</evidence>
<dbReference type="InterPro" id="IPR035966">
    <property type="entry name" value="PKF_sf"/>
</dbReference>
<feature type="domain" description="Phosphofructokinase" evidence="16">
    <location>
        <begin position="8"/>
        <end position="280"/>
    </location>
</feature>
<keyword evidence="12 15" id="KW-0460">Magnesium</keyword>
<feature type="binding site" evidence="15">
    <location>
        <begin position="76"/>
        <end position="77"/>
    </location>
    <ligand>
        <name>ATP</name>
        <dbReference type="ChEBI" id="CHEBI:30616"/>
    </ligand>
</feature>
<evidence type="ECO:0000256" key="3">
    <source>
        <dbReference type="ARBA" id="ARBA00004496"/>
    </source>
</evidence>
<feature type="binding site" description="in other chain" evidence="15">
    <location>
        <position position="227"/>
    </location>
    <ligand>
        <name>substrate</name>
        <note>ligand shared between dimeric partners</note>
    </ligand>
</feature>
<dbReference type="InterPro" id="IPR000023">
    <property type="entry name" value="Phosphofructokinase_dom"/>
</dbReference>
<dbReference type="InterPro" id="IPR015912">
    <property type="entry name" value="Phosphofructokinase_CS"/>
</dbReference>
<comment type="caution">
    <text evidence="15">Lacks conserved residue(s) required for the propagation of feature annotation.</text>
</comment>
<feature type="binding site" description="in other chain" evidence="15">
    <location>
        <begin position="129"/>
        <end position="131"/>
    </location>
    <ligand>
        <name>substrate</name>
        <note>ligand shared between dimeric partners</note>
    </ligand>
</feature>
<gene>
    <name evidence="15 17" type="primary">pfkA</name>
    <name evidence="17" type="ORF">AULFYP135_00779</name>
</gene>
<dbReference type="FunFam" id="3.40.50.450:FF:000001">
    <property type="entry name" value="ATP-dependent 6-phosphofructokinase"/>
    <property type="match status" value="1"/>
</dbReference>
<evidence type="ECO:0000256" key="13">
    <source>
        <dbReference type="ARBA" id="ARBA00023152"/>
    </source>
</evidence>
<dbReference type="HAMAP" id="MF_00339">
    <property type="entry name" value="Phosphofructokinase_I_B1"/>
    <property type="match status" value="1"/>
</dbReference>
<dbReference type="PRINTS" id="PR00476">
    <property type="entry name" value="PHFRCTKINASE"/>
</dbReference>
<reference evidence="17" key="1">
    <citation type="submission" date="2019-11" db="EMBL/GenBank/DDBJ databases">
        <authorList>
            <person name="Feng L."/>
        </authorList>
    </citation>
    <scope>NUCLEOTIDE SEQUENCE</scope>
    <source>
        <strain evidence="17">AundefinedLFYP135</strain>
    </source>
</reference>
<sequence length="324" mass="35187">MSREIRTIGVLTSGGDAPGMNAAVRAVARAGIYNGFRVMGIRRGYSGLIQNDMEELHLRSVCNILQRGGTMLYSARCPEFMQKEGQEQAVRICREQGIDALVVIGGDGSFRGALELSKRGIPCVGIPGTIDNDIAGSEYTIGFDTAVNTVMEMVDRLRDTSQSHDRCSIVEVMGRKTGHIALAAGIACGAIAILVPEIEFDLERDVVSKMLRTMQSGKHHFIVIVAEGVGNTAEMGYYIQQRTGIATRGTILGHVQRGGTPTARERLMASQMGDHAVDLLKQGQGDRVVVYQNGVITDLDIKSALKMRKTIDLDLYRVANEISM</sequence>
<dbReference type="GO" id="GO:0006002">
    <property type="term" value="P:fructose 6-phosphate metabolic process"/>
    <property type="evidence" value="ECO:0007669"/>
    <property type="project" value="UniProtKB-UniRule"/>
</dbReference>
<dbReference type="GO" id="GO:0070095">
    <property type="term" value="F:fructose-6-phosphate binding"/>
    <property type="evidence" value="ECO:0007669"/>
    <property type="project" value="TreeGrafter"/>
</dbReference>
<dbReference type="SUPFAM" id="SSF53784">
    <property type="entry name" value="Phosphofructokinase"/>
    <property type="match status" value="1"/>
</dbReference>
<evidence type="ECO:0000256" key="1">
    <source>
        <dbReference type="ARBA" id="ARBA00001946"/>
    </source>
</evidence>
<comment type="function">
    <text evidence="2 15">Catalyzes the phosphorylation of D-fructose 6-phosphate to fructose 1,6-bisphosphate by ATP, the first committing step of glycolysis.</text>
</comment>
<dbReference type="PIRSF" id="PIRSF000532">
    <property type="entry name" value="ATP_PFK_prok"/>
    <property type="match status" value="1"/>
</dbReference>
<dbReference type="NCBIfam" id="TIGR02482">
    <property type="entry name" value="PFKA_ATP"/>
    <property type="match status" value="1"/>
</dbReference>
<dbReference type="GO" id="GO:0046872">
    <property type="term" value="F:metal ion binding"/>
    <property type="evidence" value="ECO:0007669"/>
    <property type="project" value="UniProtKB-KW"/>
</dbReference>
<dbReference type="EMBL" id="CACRSL010000003">
    <property type="protein sequence ID" value="VYS88824.1"/>
    <property type="molecule type" value="Genomic_DNA"/>
</dbReference>
<protein>
    <recommendedName>
        <fullName evidence="15">ATP-dependent 6-phosphofructokinase</fullName>
        <shortName evidence="15">ATP-PFK</shortName>
        <shortName evidence="15">Phosphofructokinase</shortName>
        <ecNumber evidence="15">2.7.1.11</ecNumber>
    </recommendedName>
    <alternativeName>
        <fullName evidence="15">Phosphohexokinase</fullName>
    </alternativeName>
</protein>
<evidence type="ECO:0000313" key="17">
    <source>
        <dbReference type="EMBL" id="VYS88824.1"/>
    </source>
</evidence>
<comment type="similarity">
    <text evidence="15">Belongs to the phosphofructokinase type A (PFKA) family. ATP-dependent PFK group I subfamily. Prokaryotic clade 'B1' sub-subfamily.</text>
</comment>
<dbReference type="GO" id="GO:0005945">
    <property type="term" value="C:6-phosphofructokinase complex"/>
    <property type="evidence" value="ECO:0007669"/>
    <property type="project" value="TreeGrafter"/>
</dbReference>
<keyword evidence="7 15" id="KW-0808">Transferase</keyword>
<dbReference type="GO" id="GO:0042802">
    <property type="term" value="F:identical protein binding"/>
    <property type="evidence" value="ECO:0007669"/>
    <property type="project" value="TreeGrafter"/>
</dbReference>
<dbReference type="GO" id="GO:0005524">
    <property type="term" value="F:ATP binding"/>
    <property type="evidence" value="ECO:0007669"/>
    <property type="project" value="UniProtKB-UniRule"/>
</dbReference>
<dbReference type="PANTHER" id="PTHR13697:SF4">
    <property type="entry name" value="ATP-DEPENDENT 6-PHOSPHOFRUCTOKINASE"/>
    <property type="match status" value="1"/>
</dbReference>
<feature type="binding site" evidence="15">
    <location>
        <position position="15"/>
    </location>
    <ligand>
        <name>ATP</name>
        <dbReference type="ChEBI" id="CHEBI:30616"/>
    </ligand>
</feature>
<dbReference type="Pfam" id="PF00365">
    <property type="entry name" value="PFK"/>
    <property type="match status" value="1"/>
</dbReference>
<dbReference type="AlphaFoldDB" id="A0A6N2S7D3"/>
<evidence type="ECO:0000256" key="7">
    <source>
        <dbReference type="ARBA" id="ARBA00022679"/>
    </source>
</evidence>
<feature type="binding site" evidence="15">
    <location>
        <begin position="25"/>
        <end position="29"/>
    </location>
    <ligand>
        <name>ADP</name>
        <dbReference type="ChEBI" id="CHEBI:456216"/>
        <note>allosteric activator; ligand shared between dimeric partners</note>
    </ligand>
</feature>
<evidence type="ECO:0000256" key="5">
    <source>
        <dbReference type="ARBA" id="ARBA00022490"/>
    </source>
</evidence>
<dbReference type="InterPro" id="IPR022953">
    <property type="entry name" value="ATP_PFK"/>
</dbReference>
<comment type="cofactor">
    <cofactor evidence="1 15">
        <name>Mg(2+)</name>
        <dbReference type="ChEBI" id="CHEBI:18420"/>
    </cofactor>
</comment>
<keyword evidence="6 15" id="KW-0021">Allosteric enzyme</keyword>
<dbReference type="GO" id="GO:0003872">
    <property type="term" value="F:6-phosphofructokinase activity"/>
    <property type="evidence" value="ECO:0007669"/>
    <property type="project" value="UniProtKB-UniRule"/>
</dbReference>
<feature type="binding site" description="in other chain" evidence="15">
    <location>
        <begin position="173"/>
        <end position="175"/>
    </location>
    <ligand>
        <name>substrate</name>
        <note>ligand shared between dimeric partners</note>
    </ligand>
</feature>
<evidence type="ECO:0000256" key="2">
    <source>
        <dbReference type="ARBA" id="ARBA00002659"/>
    </source>
</evidence>
<dbReference type="PANTHER" id="PTHR13697">
    <property type="entry name" value="PHOSPHOFRUCTOKINASE"/>
    <property type="match status" value="1"/>
</dbReference>
<feature type="binding site" evidence="15">
    <location>
        <position position="166"/>
    </location>
    <ligand>
        <name>substrate</name>
        <note>ligand shared between dimeric partners</note>
    </ligand>
</feature>
<feature type="binding site" description="in other chain" evidence="15">
    <location>
        <begin position="254"/>
        <end position="257"/>
    </location>
    <ligand>
        <name>substrate</name>
        <note>ligand shared between dimeric partners</note>
    </ligand>
</feature>
<keyword evidence="5 15" id="KW-0963">Cytoplasm</keyword>
<dbReference type="Gene3D" id="3.40.50.460">
    <property type="entry name" value="Phosphofructokinase domain"/>
    <property type="match status" value="1"/>
</dbReference>
<feature type="binding site" evidence="15">
    <location>
        <begin position="106"/>
        <end position="109"/>
    </location>
    <ligand>
        <name>ATP</name>
        <dbReference type="ChEBI" id="CHEBI:30616"/>
    </ligand>
</feature>
<dbReference type="GO" id="GO:0030388">
    <property type="term" value="P:fructose 1,6-bisphosphate metabolic process"/>
    <property type="evidence" value="ECO:0007669"/>
    <property type="project" value="TreeGrafter"/>
</dbReference>
<dbReference type="UniPathway" id="UPA00109">
    <property type="reaction ID" value="UER00182"/>
</dbReference>
<evidence type="ECO:0000256" key="6">
    <source>
        <dbReference type="ARBA" id="ARBA00022533"/>
    </source>
</evidence>
<organism evidence="17">
    <name type="scientific">uncultured Anaerotruncus sp</name>
    <dbReference type="NCBI Taxonomy" id="905011"/>
    <lineage>
        <taxon>Bacteria</taxon>
        <taxon>Bacillati</taxon>
        <taxon>Bacillota</taxon>
        <taxon>Clostridia</taxon>
        <taxon>Eubacteriales</taxon>
        <taxon>Oscillospiraceae</taxon>
        <taxon>Anaerotruncus</taxon>
        <taxon>environmental samples</taxon>
    </lineage>
</organism>
<evidence type="ECO:0000256" key="8">
    <source>
        <dbReference type="ARBA" id="ARBA00022723"/>
    </source>
</evidence>
<comment type="activity regulation">
    <text evidence="15">Allosterically activated by ADP and other diphosphonucleosides, and allosterically inhibited by phosphoenolpyruvate.</text>
</comment>
<accession>A0A6N2S7D3</accession>
<evidence type="ECO:0000256" key="15">
    <source>
        <dbReference type="HAMAP-Rule" id="MF_00339"/>
    </source>
</evidence>
<dbReference type="Gene3D" id="3.40.50.450">
    <property type="match status" value="1"/>
</dbReference>
<dbReference type="InterPro" id="IPR012003">
    <property type="entry name" value="ATP_PFK_prok-type"/>
</dbReference>
<dbReference type="PROSITE" id="PS00433">
    <property type="entry name" value="PHOSPHOFRUCTOKINASE"/>
    <property type="match status" value="1"/>
</dbReference>
<evidence type="ECO:0000256" key="10">
    <source>
        <dbReference type="ARBA" id="ARBA00022777"/>
    </source>
</evidence>
<keyword evidence="8 15" id="KW-0479">Metal-binding</keyword>
<feature type="active site" description="Proton acceptor" evidence="15">
    <location>
        <position position="131"/>
    </location>
</feature>
<keyword evidence="9 15" id="KW-0547">Nucleotide-binding</keyword>
<evidence type="ECO:0000256" key="11">
    <source>
        <dbReference type="ARBA" id="ARBA00022840"/>
    </source>
</evidence>
<keyword evidence="10 15" id="KW-0418">Kinase</keyword>
<name>A0A6N2S7D3_9FIRM</name>
<feature type="binding site" description="in other chain" evidence="15">
    <location>
        <begin position="218"/>
        <end position="220"/>
    </location>
    <ligand>
        <name>ADP</name>
        <dbReference type="ChEBI" id="CHEBI:456216"/>
        <note>allosteric activator; ligand shared between dimeric partners</note>
    </ligand>
</feature>
<evidence type="ECO:0000256" key="14">
    <source>
        <dbReference type="ARBA" id="ARBA00048070"/>
    </source>
</evidence>
<keyword evidence="13 15" id="KW-0324">Glycolysis</keyword>
<dbReference type="InterPro" id="IPR012828">
    <property type="entry name" value="PFKA_ATP_prok"/>
</dbReference>
<dbReference type="GO" id="GO:0016208">
    <property type="term" value="F:AMP binding"/>
    <property type="evidence" value="ECO:0007669"/>
    <property type="project" value="TreeGrafter"/>
</dbReference>
<comment type="catalytic activity">
    <reaction evidence="14 15">
        <text>beta-D-fructose 6-phosphate + ATP = beta-D-fructose 1,6-bisphosphate + ADP + H(+)</text>
        <dbReference type="Rhea" id="RHEA:16109"/>
        <dbReference type="ChEBI" id="CHEBI:15378"/>
        <dbReference type="ChEBI" id="CHEBI:30616"/>
        <dbReference type="ChEBI" id="CHEBI:32966"/>
        <dbReference type="ChEBI" id="CHEBI:57634"/>
        <dbReference type="ChEBI" id="CHEBI:456216"/>
        <dbReference type="EC" id="2.7.1.11"/>
    </reaction>
</comment>
<comment type="subunit">
    <text evidence="15">Homotetramer.</text>
</comment>
<feature type="binding site" description="in other chain" evidence="15">
    <location>
        <position position="158"/>
    </location>
    <ligand>
        <name>ADP</name>
        <dbReference type="ChEBI" id="CHEBI:456216"/>
        <note>allosteric activator; ligand shared between dimeric partners</note>
    </ligand>
</feature>
<feature type="binding site" evidence="15">
    <location>
        <position position="248"/>
    </location>
    <ligand>
        <name>substrate</name>
        <note>ligand shared between dimeric partners</note>
    </ligand>
</feature>
<dbReference type="NCBIfam" id="NF002872">
    <property type="entry name" value="PRK03202.1"/>
    <property type="match status" value="1"/>
</dbReference>
<comment type="pathway">
    <text evidence="4 15">Carbohydrate degradation; glycolysis; D-glyceraldehyde 3-phosphate and glycerone phosphate from D-glucose: step 3/4.</text>
</comment>
<keyword evidence="11 15" id="KW-0067">ATP-binding</keyword>
<evidence type="ECO:0000256" key="12">
    <source>
        <dbReference type="ARBA" id="ARBA00022842"/>
    </source>
</evidence>
<dbReference type="EC" id="2.7.1.11" evidence="15"/>
<dbReference type="GO" id="GO:0061621">
    <property type="term" value="P:canonical glycolysis"/>
    <property type="evidence" value="ECO:0007669"/>
    <property type="project" value="TreeGrafter"/>
</dbReference>
<comment type="subcellular location">
    <subcellularLocation>
        <location evidence="3 15">Cytoplasm</location>
    </subcellularLocation>
</comment>
<feature type="binding site" evidence="15">
    <location>
        <position position="107"/>
    </location>
    <ligand>
        <name>Mg(2+)</name>
        <dbReference type="ChEBI" id="CHEBI:18420"/>
        <note>catalytic</note>
    </ligand>
</feature>
<proteinExistence type="inferred from homology"/>
<evidence type="ECO:0000256" key="4">
    <source>
        <dbReference type="ARBA" id="ARBA00004679"/>
    </source>
</evidence>
<dbReference type="GO" id="GO:0048029">
    <property type="term" value="F:monosaccharide binding"/>
    <property type="evidence" value="ECO:0007669"/>
    <property type="project" value="TreeGrafter"/>
</dbReference>
<dbReference type="FunFam" id="3.40.50.460:FF:000002">
    <property type="entry name" value="ATP-dependent 6-phosphofructokinase"/>
    <property type="match status" value="1"/>
</dbReference>
<evidence type="ECO:0000256" key="9">
    <source>
        <dbReference type="ARBA" id="ARBA00022741"/>
    </source>
</evidence>